<dbReference type="PANTHER" id="PTHR11963:SF20">
    <property type="entry name" value="PEPTIDASE B"/>
    <property type="match status" value="1"/>
</dbReference>
<dbReference type="GO" id="GO:0030145">
    <property type="term" value="F:manganese ion binding"/>
    <property type="evidence" value="ECO:0007669"/>
    <property type="project" value="InterPro"/>
</dbReference>
<name>A0A0P0Z9B0_9HYPH</name>
<dbReference type="InterPro" id="IPR048816">
    <property type="entry name" value="Peptidase_M17_N_1"/>
</dbReference>
<dbReference type="SUPFAM" id="SSF53187">
    <property type="entry name" value="Zn-dependent exopeptidases"/>
    <property type="match status" value="1"/>
</dbReference>
<dbReference type="Gene3D" id="3.40.220.10">
    <property type="entry name" value="Leucine Aminopeptidase, subunit E, domain 1"/>
    <property type="match status" value="1"/>
</dbReference>
<evidence type="ECO:0000256" key="4">
    <source>
        <dbReference type="ARBA" id="ARBA00022801"/>
    </source>
</evidence>
<evidence type="ECO:0000256" key="5">
    <source>
        <dbReference type="ARBA" id="ARBA00023211"/>
    </source>
</evidence>
<dbReference type="InterPro" id="IPR000819">
    <property type="entry name" value="Peptidase_M17_C"/>
</dbReference>
<evidence type="ECO:0000256" key="2">
    <source>
        <dbReference type="ARBA" id="ARBA00022438"/>
    </source>
</evidence>
<dbReference type="GO" id="GO:0070006">
    <property type="term" value="F:metalloaminopeptidase activity"/>
    <property type="evidence" value="ECO:0007669"/>
    <property type="project" value="InterPro"/>
</dbReference>
<protein>
    <submittedName>
        <fullName evidence="7">Cytosol aminopeptidase family protein</fullName>
    </submittedName>
</protein>
<dbReference type="CDD" id="cd00433">
    <property type="entry name" value="Peptidase_M17"/>
    <property type="match status" value="1"/>
</dbReference>
<dbReference type="Gene3D" id="3.40.630.10">
    <property type="entry name" value="Zn peptidases"/>
    <property type="match status" value="1"/>
</dbReference>
<dbReference type="InterPro" id="IPR043472">
    <property type="entry name" value="Macro_dom-like"/>
</dbReference>
<organism evidence="7">
    <name type="scientific">Fulvimarina pelagi</name>
    <dbReference type="NCBI Taxonomy" id="217511"/>
    <lineage>
        <taxon>Bacteria</taxon>
        <taxon>Pseudomonadati</taxon>
        <taxon>Pseudomonadota</taxon>
        <taxon>Alphaproteobacteria</taxon>
        <taxon>Hyphomicrobiales</taxon>
        <taxon>Aurantimonadaceae</taxon>
        <taxon>Fulvimarina</taxon>
    </lineage>
</organism>
<dbReference type="PRINTS" id="PR00481">
    <property type="entry name" value="LAMNOPPTDASE"/>
</dbReference>
<dbReference type="GO" id="GO:0005737">
    <property type="term" value="C:cytoplasm"/>
    <property type="evidence" value="ECO:0007669"/>
    <property type="project" value="InterPro"/>
</dbReference>
<dbReference type="AlphaFoldDB" id="A0A0P0Z9B0"/>
<comment type="similarity">
    <text evidence="1">Belongs to the peptidase M17 family.</text>
</comment>
<keyword evidence="2 7" id="KW-0031">Aminopeptidase</keyword>
<evidence type="ECO:0000313" key="7">
    <source>
        <dbReference type="EMBL" id="BAT31286.1"/>
    </source>
</evidence>
<feature type="domain" description="Cytosol aminopeptidase" evidence="6">
    <location>
        <begin position="321"/>
        <end position="328"/>
    </location>
</feature>
<dbReference type="Pfam" id="PF21337">
    <property type="entry name" value="Peptidase_M17_N_1"/>
    <property type="match status" value="1"/>
</dbReference>
<accession>A0A0P0Z9B0</accession>
<dbReference type="Pfam" id="PF00883">
    <property type="entry name" value="Peptidase_M17"/>
    <property type="match status" value="1"/>
</dbReference>
<keyword evidence="4" id="KW-0378">Hydrolase</keyword>
<evidence type="ECO:0000256" key="3">
    <source>
        <dbReference type="ARBA" id="ARBA00022670"/>
    </source>
</evidence>
<keyword evidence="3" id="KW-0645">Protease</keyword>
<evidence type="ECO:0000259" key="6">
    <source>
        <dbReference type="PROSITE" id="PS00631"/>
    </source>
</evidence>
<dbReference type="InterPro" id="IPR011356">
    <property type="entry name" value="Leucine_aapep/pepB"/>
</dbReference>
<dbReference type="PROSITE" id="PS00631">
    <property type="entry name" value="CYTOSOL_AP"/>
    <property type="match status" value="1"/>
</dbReference>
<keyword evidence="5" id="KW-0464">Manganese</keyword>
<dbReference type="SUPFAM" id="SSF52949">
    <property type="entry name" value="Macro domain-like"/>
    <property type="match status" value="1"/>
</dbReference>
<evidence type="ECO:0000256" key="1">
    <source>
        <dbReference type="ARBA" id="ARBA00009528"/>
    </source>
</evidence>
<sequence length="475" mass="50219">MPGSNAGVPMPVSLVAERAAKSRPIVPVRQGERDNLLGETRDWAKFSKFDGEAGDTCLVPGECGVRSILLGLGRPEKRDPSSSARAALLAGVLARKLPEGDWHLPPESELDAELVGIALKLGAYKFDRYKTGNATDGPALRFHLGDGPDLDRIAAVADGVCLARDLINTPVNDMGPADLEQAARDLGERFGASVSAIIGDALIEHNFPMIHAVGRASVSPPRLVDLTWGRADAPKVTLVGKGVCFDTGGLDIKPPSNMLLMKKDMGGAANVLGLASMIMAEKLGVRLRVLIPAVENSISGSAFRPSDVLTSRKGKTVEVGNTDAEGRLVLADALCLGDDEEPEIMIDMATLTGAARVALGTDLPAFFSDDESLVESVAEAGVRLADPSWRLPLYRPYGTDLSSKVADTNNISPGGFAGAITAALFLESFVEKSKAWAHFDIYGWRPKASAIGPVGGEAYAIRALFDVIAKRYPAK</sequence>
<reference evidence="7" key="1">
    <citation type="journal article" date="2015" name="Proc. Natl. Acad. Sci. U.S.A.">
        <title>Bacterial clade with the ribosomal RNA operon on a small plasmid rather than the chromosome.</title>
        <authorList>
            <person name="Anda M."/>
            <person name="Ohtsubo Y."/>
            <person name="Okubo T."/>
            <person name="Sugawara M."/>
            <person name="Nagata Y."/>
            <person name="Tsuda M."/>
            <person name="Minamisawa K."/>
            <person name="Mitsui H."/>
        </authorList>
    </citation>
    <scope>NUCLEOTIDE SEQUENCE</scope>
    <source>
        <strain evidence="7">DSM 15513</strain>
    </source>
</reference>
<proteinExistence type="inferred from homology"/>
<dbReference type="EMBL" id="LC066397">
    <property type="protein sequence ID" value="BAT31286.1"/>
    <property type="molecule type" value="Genomic_DNA"/>
</dbReference>
<dbReference type="PANTHER" id="PTHR11963">
    <property type="entry name" value="LEUCINE AMINOPEPTIDASE-RELATED"/>
    <property type="match status" value="1"/>
</dbReference>
<dbReference type="GO" id="GO:0006508">
    <property type="term" value="P:proteolysis"/>
    <property type="evidence" value="ECO:0007669"/>
    <property type="project" value="UniProtKB-KW"/>
</dbReference>